<gene>
    <name evidence="2" type="ORF">BLNAU_8639</name>
</gene>
<keyword evidence="1" id="KW-1133">Transmembrane helix</keyword>
<keyword evidence="1" id="KW-0472">Membrane</keyword>
<evidence type="ECO:0000313" key="3">
    <source>
        <dbReference type="Proteomes" id="UP001281761"/>
    </source>
</evidence>
<proteinExistence type="predicted"/>
<dbReference type="Proteomes" id="UP001281761">
    <property type="component" value="Unassembled WGS sequence"/>
</dbReference>
<accession>A0ABQ9XY48</accession>
<evidence type="ECO:0000313" key="2">
    <source>
        <dbReference type="EMBL" id="KAK2956416.1"/>
    </source>
</evidence>
<feature type="transmembrane region" description="Helical" evidence="1">
    <location>
        <begin position="473"/>
        <end position="500"/>
    </location>
</feature>
<name>A0ABQ9XY48_9EUKA</name>
<sequence length="589" mass="64253">MSTTISFTHPITRSLLTTRESSIYSTYFKLDSSRIGLGPQEALIDLSGDSALNAASFAICAFSGTELTSGHLISIRNFDKVNITSFSVEDSSLTGKKSSIIDISSSAELIMEVFHATAIKGVEGTNLLRVSEISRSITFRHFRLSKCVFTQLNSVCLSLDIPDVAFTFESLTIQSFPVYSSKMIHFITTDIDSTNQSFFSALQDNIEGISKGQVTWQDPEKGVSRSLFSEFDQASTFFVFNTGRDQYGCGSQIRPCQSLDYLVLNSNMSHLVTTYLSGKVDIITPIAADPVDLSITSKSVGILTFRDSPEMVSFISARSLTLSSLNINPEASYSNDCPFLMAINHITVISCSILPLTNEPIKRPLVNMTTGNVAIASTLIGAGLLDMVPFLESSGNDVGFRSSNIHLKHSSFRPQRCLGSPAFEIHANNPIAFVILSKATNLTISPNSVLGHVISTNEIHHSLSILLDVRNTILVLVIGLSAVFLFVAITALILPCAYCTSSSISKDSRKPNPCCCNLFRPDAGIGLKEDFDIVHVSFPTHTVMWDPPVNFHSKVEQQWNPLSLSDHQDTASESDSEAVLDDSDTELFL</sequence>
<protein>
    <recommendedName>
        <fullName evidence="4">Transmembrane protein</fullName>
    </recommendedName>
</protein>
<comment type="caution">
    <text evidence="2">The sequence shown here is derived from an EMBL/GenBank/DDBJ whole genome shotgun (WGS) entry which is preliminary data.</text>
</comment>
<dbReference type="EMBL" id="JARBJD010000056">
    <property type="protein sequence ID" value="KAK2956416.1"/>
    <property type="molecule type" value="Genomic_DNA"/>
</dbReference>
<evidence type="ECO:0000256" key="1">
    <source>
        <dbReference type="SAM" id="Phobius"/>
    </source>
</evidence>
<organism evidence="2 3">
    <name type="scientific">Blattamonas nauphoetae</name>
    <dbReference type="NCBI Taxonomy" id="2049346"/>
    <lineage>
        <taxon>Eukaryota</taxon>
        <taxon>Metamonada</taxon>
        <taxon>Preaxostyla</taxon>
        <taxon>Oxymonadida</taxon>
        <taxon>Blattamonas</taxon>
    </lineage>
</organism>
<reference evidence="2 3" key="1">
    <citation type="journal article" date="2022" name="bioRxiv">
        <title>Genomics of Preaxostyla Flagellates Illuminates Evolutionary Transitions and the Path Towards Mitochondrial Loss.</title>
        <authorList>
            <person name="Novak L.V.F."/>
            <person name="Treitli S.C."/>
            <person name="Pyrih J."/>
            <person name="Halakuc P."/>
            <person name="Pipaliya S.V."/>
            <person name="Vacek V."/>
            <person name="Brzon O."/>
            <person name="Soukal P."/>
            <person name="Eme L."/>
            <person name="Dacks J.B."/>
            <person name="Karnkowska A."/>
            <person name="Elias M."/>
            <person name="Hampl V."/>
        </authorList>
    </citation>
    <scope>NUCLEOTIDE SEQUENCE [LARGE SCALE GENOMIC DNA]</scope>
    <source>
        <strain evidence="2">NAU3</strain>
        <tissue evidence="2">Gut</tissue>
    </source>
</reference>
<keyword evidence="1" id="KW-0812">Transmembrane</keyword>
<keyword evidence="3" id="KW-1185">Reference proteome</keyword>
<evidence type="ECO:0008006" key="4">
    <source>
        <dbReference type="Google" id="ProtNLM"/>
    </source>
</evidence>